<dbReference type="InterPro" id="IPR036188">
    <property type="entry name" value="FAD/NAD-bd_sf"/>
</dbReference>
<evidence type="ECO:0000313" key="6">
    <source>
        <dbReference type="EMBL" id="GAG96976.1"/>
    </source>
</evidence>
<keyword evidence="4" id="KW-0274">FAD</keyword>
<dbReference type="EMBL" id="BART01023807">
    <property type="protein sequence ID" value="GAG96976.1"/>
    <property type="molecule type" value="Genomic_DNA"/>
</dbReference>
<keyword evidence="3" id="KW-0285">Flavoprotein</keyword>
<sequence length="129" mass="14514">LETKLVSELYFAGQINGTTGYEEAAAQGLIAGINAALRVKREEPLILNRAEAYIGVLIDDLVTRGTNEPYRMFTSRAEYRLLLREDNADLRLREKGYRVGLVSSEEHQKVKVLTSPASFTIRDSRIIDI</sequence>
<gene>
    <name evidence="6" type="ORF">S01H4_43198</name>
</gene>
<dbReference type="GO" id="GO:0050660">
    <property type="term" value="F:flavin adenine dinucleotide binding"/>
    <property type="evidence" value="ECO:0007669"/>
    <property type="project" value="InterPro"/>
</dbReference>
<dbReference type="InterPro" id="IPR020595">
    <property type="entry name" value="MnmG-rel_CS"/>
</dbReference>
<dbReference type="GO" id="GO:0030488">
    <property type="term" value="P:tRNA methylation"/>
    <property type="evidence" value="ECO:0007669"/>
    <property type="project" value="TreeGrafter"/>
</dbReference>
<feature type="non-terminal residue" evidence="6">
    <location>
        <position position="1"/>
    </location>
</feature>
<comment type="caution">
    <text evidence="6">The sequence shown here is derived from an EMBL/GenBank/DDBJ whole genome shotgun (WGS) entry which is preliminary data.</text>
</comment>
<dbReference type="PANTHER" id="PTHR11806:SF0">
    <property type="entry name" value="PROTEIN MTO1 HOMOLOG, MITOCHONDRIAL"/>
    <property type="match status" value="1"/>
</dbReference>
<accession>X1DKQ0</accession>
<comment type="cofactor">
    <cofactor evidence="1">
        <name>FAD</name>
        <dbReference type="ChEBI" id="CHEBI:57692"/>
    </cofactor>
</comment>
<dbReference type="PROSITE" id="PS01281">
    <property type="entry name" value="GIDA_2"/>
    <property type="match status" value="1"/>
</dbReference>
<comment type="similarity">
    <text evidence="2">Belongs to the MnmG family.</text>
</comment>
<evidence type="ECO:0000256" key="2">
    <source>
        <dbReference type="ARBA" id="ARBA00007653"/>
    </source>
</evidence>
<dbReference type="InterPro" id="IPR002218">
    <property type="entry name" value="MnmG-rel"/>
</dbReference>
<dbReference type="GO" id="GO:0002098">
    <property type="term" value="P:tRNA wobble uridine modification"/>
    <property type="evidence" value="ECO:0007669"/>
    <property type="project" value="TreeGrafter"/>
</dbReference>
<reference evidence="6" key="1">
    <citation type="journal article" date="2014" name="Front. Microbiol.">
        <title>High frequency of phylogenetically diverse reductive dehalogenase-homologous genes in deep subseafloor sedimentary metagenomes.</title>
        <authorList>
            <person name="Kawai M."/>
            <person name="Futagami T."/>
            <person name="Toyoda A."/>
            <person name="Takaki Y."/>
            <person name="Nishi S."/>
            <person name="Hori S."/>
            <person name="Arai W."/>
            <person name="Tsubouchi T."/>
            <person name="Morono Y."/>
            <person name="Uchiyama I."/>
            <person name="Ito T."/>
            <person name="Fujiyama A."/>
            <person name="Inagaki F."/>
            <person name="Takami H."/>
        </authorList>
    </citation>
    <scope>NUCLEOTIDE SEQUENCE</scope>
    <source>
        <strain evidence="6">Expedition CK06-06</strain>
    </source>
</reference>
<dbReference type="Gene3D" id="3.50.50.60">
    <property type="entry name" value="FAD/NAD(P)-binding domain"/>
    <property type="match status" value="1"/>
</dbReference>
<evidence type="ECO:0000256" key="4">
    <source>
        <dbReference type="ARBA" id="ARBA00022827"/>
    </source>
</evidence>
<feature type="domain" description="MnmG N-terminal" evidence="5">
    <location>
        <begin position="1"/>
        <end position="42"/>
    </location>
</feature>
<name>X1DKQ0_9ZZZZ</name>
<dbReference type="SUPFAM" id="SSF51905">
    <property type="entry name" value="FAD/NAD(P)-binding domain"/>
    <property type="match status" value="1"/>
</dbReference>
<evidence type="ECO:0000259" key="5">
    <source>
        <dbReference type="Pfam" id="PF01134"/>
    </source>
</evidence>
<dbReference type="Pfam" id="PF01134">
    <property type="entry name" value="GIDA"/>
    <property type="match status" value="1"/>
</dbReference>
<proteinExistence type="inferred from homology"/>
<protein>
    <recommendedName>
        <fullName evidence="5">MnmG N-terminal domain-containing protein</fullName>
    </recommendedName>
</protein>
<organism evidence="6">
    <name type="scientific">marine sediment metagenome</name>
    <dbReference type="NCBI Taxonomy" id="412755"/>
    <lineage>
        <taxon>unclassified sequences</taxon>
        <taxon>metagenomes</taxon>
        <taxon>ecological metagenomes</taxon>
    </lineage>
</organism>
<dbReference type="AlphaFoldDB" id="X1DKQ0"/>
<dbReference type="PANTHER" id="PTHR11806">
    <property type="entry name" value="GLUCOSE INHIBITED DIVISION PROTEIN A"/>
    <property type="match status" value="1"/>
</dbReference>
<dbReference type="GO" id="GO:0005829">
    <property type="term" value="C:cytosol"/>
    <property type="evidence" value="ECO:0007669"/>
    <property type="project" value="TreeGrafter"/>
</dbReference>
<evidence type="ECO:0000256" key="3">
    <source>
        <dbReference type="ARBA" id="ARBA00022630"/>
    </source>
</evidence>
<evidence type="ECO:0000256" key="1">
    <source>
        <dbReference type="ARBA" id="ARBA00001974"/>
    </source>
</evidence>
<dbReference type="InterPro" id="IPR040131">
    <property type="entry name" value="MnmG_N"/>
</dbReference>